<dbReference type="KEGG" id="ttn:TTX_1451"/>
<evidence type="ECO:0000256" key="3">
    <source>
        <dbReference type="ARBA" id="ARBA00022989"/>
    </source>
</evidence>
<dbReference type="PaxDb" id="768679-TTX_1451"/>
<dbReference type="GO" id="GO:0055085">
    <property type="term" value="P:transmembrane transport"/>
    <property type="evidence" value="ECO:0007669"/>
    <property type="project" value="InterPro"/>
</dbReference>
<dbReference type="InterPro" id="IPR004841">
    <property type="entry name" value="AA-permease/SLC12A_dom"/>
</dbReference>
<evidence type="ECO:0000259" key="6">
    <source>
        <dbReference type="Pfam" id="PF00324"/>
    </source>
</evidence>
<accession>G4RKI5</accession>
<dbReference type="OrthoDB" id="43026at2157"/>
<evidence type="ECO:0000313" key="7">
    <source>
        <dbReference type="EMBL" id="CCC82080.1"/>
    </source>
</evidence>
<feature type="transmembrane region" description="Helical" evidence="5">
    <location>
        <begin position="159"/>
        <end position="179"/>
    </location>
</feature>
<name>G4RKI5_THETK</name>
<evidence type="ECO:0000256" key="5">
    <source>
        <dbReference type="SAM" id="Phobius"/>
    </source>
</evidence>
<dbReference type="Proteomes" id="UP000002654">
    <property type="component" value="Chromosome"/>
</dbReference>
<feature type="transmembrane region" description="Helical" evidence="5">
    <location>
        <begin position="32"/>
        <end position="55"/>
    </location>
</feature>
<dbReference type="RefSeq" id="WP_014127334.1">
    <property type="nucleotide sequence ID" value="NC_016070.1"/>
</dbReference>
<feature type="transmembrane region" description="Helical" evidence="5">
    <location>
        <begin position="215"/>
        <end position="234"/>
    </location>
</feature>
<keyword evidence="4 5" id="KW-0472">Membrane</keyword>
<reference evidence="7 8" key="1">
    <citation type="journal article" date="2011" name="PLoS ONE">
        <title>The complete genome sequence of Thermoproteus tenax: a physiologically versatile member of the Crenarchaeota.</title>
        <authorList>
            <person name="Siebers B."/>
            <person name="Zaparty M."/>
            <person name="Raddatz G."/>
            <person name="Tjaden B."/>
            <person name="Albers S.V."/>
            <person name="Bell S.D."/>
            <person name="Blombach F."/>
            <person name="Kletzin A."/>
            <person name="Kyrpides N."/>
            <person name="Lanz C."/>
            <person name="Plagens A."/>
            <person name="Rampp M."/>
            <person name="Rosinus A."/>
            <person name="von Jan M."/>
            <person name="Makarova K.S."/>
            <person name="Klenk H.P."/>
            <person name="Schuster S.C."/>
            <person name="Hensel R."/>
        </authorList>
    </citation>
    <scope>NUCLEOTIDE SEQUENCE [LARGE SCALE GENOMIC DNA]</scope>
    <source>
        <strain evidence="8">ATCC 35583 / DSM 2078 / JCM 9277 / NBRC 100435 / Kra 1</strain>
    </source>
</reference>
<dbReference type="GO" id="GO:0016020">
    <property type="term" value="C:membrane"/>
    <property type="evidence" value="ECO:0007669"/>
    <property type="project" value="UniProtKB-SubCell"/>
</dbReference>
<comment type="subcellular location">
    <subcellularLocation>
        <location evidence="1">Membrane</location>
        <topology evidence="1">Multi-pass membrane protein</topology>
    </subcellularLocation>
</comment>
<dbReference type="HOGENOM" id="CLU_1127142_0_0_2"/>
<feature type="domain" description="Amino acid permease/ SLC12A" evidence="6">
    <location>
        <begin position="13"/>
        <end position="212"/>
    </location>
</feature>
<evidence type="ECO:0000313" key="8">
    <source>
        <dbReference type="Proteomes" id="UP000002654"/>
    </source>
</evidence>
<gene>
    <name evidence="7" type="ordered locus">TTX_1451</name>
</gene>
<protein>
    <submittedName>
        <fullName evidence="7">Amino acid permease</fullName>
    </submittedName>
</protein>
<evidence type="ECO:0000256" key="2">
    <source>
        <dbReference type="ARBA" id="ARBA00022692"/>
    </source>
</evidence>
<dbReference type="AlphaFoldDB" id="G4RKI5"/>
<dbReference type="eggNOG" id="arCOG03654">
    <property type="taxonomic scope" value="Archaea"/>
</dbReference>
<keyword evidence="8" id="KW-1185">Reference proteome</keyword>
<dbReference type="GeneID" id="60509967"/>
<dbReference type="Gene3D" id="1.20.1740.10">
    <property type="entry name" value="Amino acid/polyamine transporter I"/>
    <property type="match status" value="1"/>
</dbReference>
<organism evidence="7 8">
    <name type="scientific">Thermoproteus tenax (strain ATCC 35583 / DSM 2078 / JCM 9277 / NBRC 100435 / Kra 1)</name>
    <dbReference type="NCBI Taxonomy" id="768679"/>
    <lineage>
        <taxon>Archaea</taxon>
        <taxon>Thermoproteota</taxon>
        <taxon>Thermoprotei</taxon>
        <taxon>Thermoproteales</taxon>
        <taxon>Thermoproteaceae</taxon>
        <taxon>Thermoproteus</taxon>
    </lineage>
</organism>
<dbReference type="PANTHER" id="PTHR42770:SF11">
    <property type="entry name" value="INNER MEMBRANE TRANSPORT PROTEIN YBAT"/>
    <property type="match status" value="1"/>
</dbReference>
<evidence type="ECO:0000256" key="1">
    <source>
        <dbReference type="ARBA" id="ARBA00004141"/>
    </source>
</evidence>
<dbReference type="PANTHER" id="PTHR42770">
    <property type="entry name" value="AMINO ACID TRANSPORTER-RELATED"/>
    <property type="match status" value="1"/>
</dbReference>
<keyword evidence="2 5" id="KW-0812">Transmembrane</keyword>
<dbReference type="EMBL" id="FN869859">
    <property type="protein sequence ID" value="CCC82080.1"/>
    <property type="molecule type" value="Genomic_DNA"/>
</dbReference>
<proteinExistence type="predicted"/>
<dbReference type="STRING" id="768679.TTX_1451"/>
<dbReference type="InterPro" id="IPR050367">
    <property type="entry name" value="APC_superfamily"/>
</dbReference>
<dbReference type="PATRIC" id="fig|768679.9.peg.1471"/>
<keyword evidence="3 5" id="KW-1133">Transmembrane helix</keyword>
<feature type="transmembrane region" description="Helical" evidence="5">
    <location>
        <begin position="191"/>
        <end position="209"/>
    </location>
</feature>
<sequence length="246" mass="25958">MPQHTLLGAAIPTGYGSITPVSGEVKNPKRNVPLAVVTVILLGGSLAALDIYAVADHIIYVGGGSSMLQLIADRFGLLTLAFVFFAALNDGILATLAFMVATSRTIYAMSYHGFLPSLFNKVHAKSGPLYAGLAAIGLYAVALYPIVATAPDLSTAFTTMGFLAMLANTVVHVSANLSLLRISLKRISKRWWELALSVAATVLTTYIALQSIGGIQPGIVSTFMGLIVLGFLVAEAREMILEGEEE</sequence>
<dbReference type="Pfam" id="PF00324">
    <property type="entry name" value="AA_permease"/>
    <property type="match status" value="1"/>
</dbReference>
<feature type="transmembrane region" description="Helical" evidence="5">
    <location>
        <begin position="127"/>
        <end position="147"/>
    </location>
</feature>
<evidence type="ECO:0000256" key="4">
    <source>
        <dbReference type="ARBA" id="ARBA00023136"/>
    </source>
</evidence>